<keyword evidence="2" id="KW-0689">Ribosomal protein</keyword>
<evidence type="ECO:0000259" key="1">
    <source>
        <dbReference type="Pfam" id="PF01248"/>
    </source>
</evidence>
<protein>
    <submittedName>
        <fullName evidence="2">Ribosomal protein HS6-type (S12/L30/L7a)</fullName>
    </submittedName>
</protein>
<dbReference type="Pfam" id="PF01248">
    <property type="entry name" value="Ribosomal_L7Ae"/>
    <property type="match status" value="1"/>
</dbReference>
<reference evidence="2 3" key="2">
    <citation type="submission" date="2012-02" db="EMBL/GenBank/DDBJ databases">
        <title>Improved High-Quality Draft sequence of Eubacterium cellulosolvens 6.</title>
        <authorList>
            <consortium name="US DOE Joint Genome Institute"/>
            <person name="Lucas S."/>
            <person name="Han J."/>
            <person name="Lapidus A."/>
            <person name="Cheng J.-F."/>
            <person name="Goodwin L."/>
            <person name="Pitluck S."/>
            <person name="Peters L."/>
            <person name="Mikhailova N."/>
            <person name="Gu W."/>
            <person name="Detter J.C."/>
            <person name="Han C."/>
            <person name="Tapia R."/>
            <person name="Land M."/>
            <person name="Hauser L."/>
            <person name="Kyrpides N."/>
            <person name="Ivanova N."/>
            <person name="Pagani I."/>
            <person name="Johnson E."/>
            <person name="Mukhopadhyay B."/>
            <person name="Anderson I."/>
            <person name="Woyke T."/>
        </authorList>
    </citation>
    <scope>NUCLEOTIDE SEQUENCE [LARGE SCALE GENOMIC DNA]</scope>
    <source>
        <strain evidence="2 3">6</strain>
    </source>
</reference>
<keyword evidence="2" id="KW-0687">Ribonucleoprotein</keyword>
<dbReference type="InterPro" id="IPR004038">
    <property type="entry name" value="Ribosomal_eL8/eL30/eS12/Gad45"/>
</dbReference>
<dbReference type="AlphaFoldDB" id="I5AVE8"/>
<dbReference type="Proteomes" id="UP000005753">
    <property type="component" value="Chromosome"/>
</dbReference>
<proteinExistence type="predicted"/>
<sequence>MNSKKAAFMIGISMKAGKIAGGEVAAEMAVKAGNACLLILSEDASDNTVKKFNNMAAYRDIPVRRFAPKAELGRIIGKGERSVIVVTDQGLADNILQQLDDRATE</sequence>
<dbReference type="HOGENOM" id="CLU_157804_0_0_9"/>
<dbReference type="Gene3D" id="3.30.1330.30">
    <property type="match status" value="1"/>
</dbReference>
<dbReference type="SUPFAM" id="SSF55315">
    <property type="entry name" value="L30e-like"/>
    <property type="match status" value="1"/>
</dbReference>
<keyword evidence="3" id="KW-1185">Reference proteome</keyword>
<dbReference type="GO" id="GO:0005840">
    <property type="term" value="C:ribosome"/>
    <property type="evidence" value="ECO:0007669"/>
    <property type="project" value="UniProtKB-KW"/>
</dbReference>
<dbReference type="EMBL" id="CM001487">
    <property type="protein sequence ID" value="EIM57771.1"/>
    <property type="molecule type" value="Genomic_DNA"/>
</dbReference>
<dbReference type="InterPro" id="IPR029064">
    <property type="entry name" value="Ribosomal_eL30-like_sf"/>
</dbReference>
<name>I5AVE8_EUBC6</name>
<reference evidence="2 3" key="1">
    <citation type="submission" date="2010-08" db="EMBL/GenBank/DDBJ databases">
        <authorList>
            <consortium name="US DOE Joint Genome Institute (JGI-PGF)"/>
            <person name="Lucas S."/>
            <person name="Copeland A."/>
            <person name="Lapidus A."/>
            <person name="Cheng J.-F."/>
            <person name="Bruce D."/>
            <person name="Goodwin L."/>
            <person name="Pitluck S."/>
            <person name="Land M.L."/>
            <person name="Hauser L."/>
            <person name="Chang Y.-J."/>
            <person name="Anderson I.J."/>
            <person name="Johnson E."/>
            <person name="Mulhopadhyay B."/>
            <person name="Kyrpides N."/>
            <person name="Woyke T.J."/>
        </authorList>
    </citation>
    <scope>NUCLEOTIDE SEQUENCE [LARGE SCALE GENOMIC DNA]</scope>
    <source>
        <strain evidence="2 3">6</strain>
    </source>
</reference>
<gene>
    <name evidence="2" type="ORF">EubceDRAFT1_1998</name>
</gene>
<evidence type="ECO:0000313" key="3">
    <source>
        <dbReference type="Proteomes" id="UP000005753"/>
    </source>
</evidence>
<organism evidence="2 3">
    <name type="scientific">Eubacterium cellulosolvens (strain ATCC 43171 / JCM 9499 / 6)</name>
    <name type="common">Cillobacterium cellulosolvens</name>
    <dbReference type="NCBI Taxonomy" id="633697"/>
    <lineage>
        <taxon>Bacteria</taxon>
        <taxon>Bacillati</taxon>
        <taxon>Bacillota</taxon>
        <taxon>Clostridia</taxon>
        <taxon>Eubacteriales</taxon>
        <taxon>Eubacteriaceae</taxon>
        <taxon>Eubacterium</taxon>
    </lineage>
</organism>
<feature type="domain" description="Ribosomal protein eL8/eL30/eS12/Gadd45" evidence="1">
    <location>
        <begin position="10"/>
        <end position="91"/>
    </location>
</feature>
<evidence type="ECO:0000313" key="2">
    <source>
        <dbReference type="EMBL" id="EIM57771.1"/>
    </source>
</evidence>
<dbReference type="eggNOG" id="COG1358">
    <property type="taxonomic scope" value="Bacteria"/>
</dbReference>
<dbReference type="STRING" id="633697.EubceDRAFT1_1998"/>
<accession>I5AVE8</accession>